<dbReference type="RefSeq" id="WP_147000592.1">
    <property type="nucleotide sequence ID" value="NZ_CP042387.1"/>
</dbReference>
<reference evidence="1 2" key="1">
    <citation type="submission" date="2019-06" db="EMBL/GenBank/DDBJ databases">
        <title>Genome analyses of bacteria isolated from kimchi.</title>
        <authorList>
            <person name="Lee S."/>
            <person name="Ahn S."/>
            <person name="Roh S."/>
        </authorList>
    </citation>
    <scope>NUCLEOTIDE SEQUENCE [LARGE SCALE GENOMIC DNA]</scope>
    <source>
        <strain evidence="1 2">CBA3625</strain>
    </source>
</reference>
<proteinExistence type="predicted"/>
<gene>
    <name evidence="1" type="ORF">FGL83_00355</name>
</gene>
<accession>A0AAP9EAI2</accession>
<dbReference type="GeneID" id="66530624"/>
<dbReference type="Proteomes" id="UP000321298">
    <property type="component" value="Chromosome"/>
</dbReference>
<protein>
    <submittedName>
        <fullName evidence="1">Uncharacterized protein</fullName>
    </submittedName>
</protein>
<organism evidence="1 2">
    <name type="scientific">Leuconostoc lactis</name>
    <dbReference type="NCBI Taxonomy" id="1246"/>
    <lineage>
        <taxon>Bacteria</taxon>
        <taxon>Bacillati</taxon>
        <taxon>Bacillota</taxon>
        <taxon>Bacilli</taxon>
        <taxon>Lactobacillales</taxon>
        <taxon>Lactobacillaceae</taxon>
        <taxon>Leuconostoc</taxon>
    </lineage>
</organism>
<evidence type="ECO:0000313" key="2">
    <source>
        <dbReference type="Proteomes" id="UP000321298"/>
    </source>
</evidence>
<dbReference type="AlphaFoldDB" id="A0AAP9EAI2"/>
<evidence type="ECO:0000313" key="1">
    <source>
        <dbReference type="EMBL" id="QEA43247.1"/>
    </source>
</evidence>
<keyword evidence="2" id="KW-1185">Reference proteome</keyword>
<name>A0AAP9EAI2_LEULA</name>
<dbReference type="EMBL" id="CP042387">
    <property type="protein sequence ID" value="QEA43247.1"/>
    <property type="molecule type" value="Genomic_DNA"/>
</dbReference>
<sequence>MQNKTLDADTYSKTFDLSHFFIKFIDAEFADNFLKKGELHFEPFVNFRKNNDGESGDPNEGAVALEVKKTKMTLSLQSNPNPYLIRDYLYAHGVMQYANETLEHFGLTSMFYINQLDGLEVEEINSVNYPYENVEKFEKIANINKKDLDQFSSFLASETNTEKVPFLIFPQKFIERIKQRNIKLLRDRVTYYDIHDVGFFESMRGGDIIKTLFVKTNNYSHQKEYRFVLPEKISKKGKNITLGNLEDIAIRLSFEDLYNLRAYYKDQKLD</sequence>